<dbReference type="STRING" id="1246637.MTBBW1_90005"/>
<reference evidence="2 3" key="1">
    <citation type="submission" date="2017-03" db="EMBL/GenBank/DDBJ databases">
        <authorList>
            <person name="Afonso C.L."/>
            <person name="Miller P.J."/>
            <person name="Scott M.A."/>
            <person name="Spackman E."/>
            <person name="Goraichik I."/>
            <person name="Dimitrov K.M."/>
            <person name="Suarez D.L."/>
            <person name="Swayne D.E."/>
        </authorList>
    </citation>
    <scope>NUCLEOTIDE SEQUENCE [LARGE SCALE GENOMIC DNA]</scope>
    <source>
        <strain evidence="2">PRJEB14757</strain>
    </source>
</reference>
<dbReference type="PANTHER" id="PTHR36173">
    <property type="entry name" value="RIBONUCLEASE VAPC16-RELATED"/>
    <property type="match status" value="1"/>
</dbReference>
<dbReference type="EMBL" id="FWEV01000336">
    <property type="protein sequence ID" value="SLM33103.1"/>
    <property type="molecule type" value="Genomic_DNA"/>
</dbReference>
<dbReference type="InterPro" id="IPR041705">
    <property type="entry name" value="PIN_Sll0205"/>
</dbReference>
<dbReference type="OrthoDB" id="9798990at2"/>
<evidence type="ECO:0000313" key="2">
    <source>
        <dbReference type="EMBL" id="SLM33103.1"/>
    </source>
</evidence>
<dbReference type="InterPro" id="IPR029060">
    <property type="entry name" value="PIN-like_dom_sf"/>
</dbReference>
<dbReference type="Proteomes" id="UP000191931">
    <property type="component" value="Unassembled WGS sequence"/>
</dbReference>
<protein>
    <submittedName>
        <fullName evidence="2">PilT protein domain protein</fullName>
    </submittedName>
</protein>
<name>A0A1W1HKX2_9BACT</name>
<accession>A0A1W1HKX2</accession>
<feature type="domain" description="PIN" evidence="1">
    <location>
        <begin position="3"/>
        <end position="123"/>
    </location>
</feature>
<dbReference type="AlphaFoldDB" id="A0A1W1HKX2"/>
<dbReference type="Pfam" id="PF01850">
    <property type="entry name" value="PIN"/>
    <property type="match status" value="1"/>
</dbReference>
<sequence>MSILLDTQALLWFLLDDPRLSDKANVTIVDKDGLIYVSPASIWEIAIKISIGKYELPEPFALFWERQLRINDFTLLPITVLQSECVISLPFHHRDPFDRLIIAQSLVEEIPVVSSDTMFDSYGVERIW</sequence>
<dbReference type="CDD" id="cd09872">
    <property type="entry name" value="PIN_Sll0205-like"/>
    <property type="match status" value="1"/>
</dbReference>
<keyword evidence="3" id="KW-1185">Reference proteome</keyword>
<organism evidence="2 3">
    <name type="scientific">Desulfamplus magnetovallimortis</name>
    <dbReference type="NCBI Taxonomy" id="1246637"/>
    <lineage>
        <taxon>Bacteria</taxon>
        <taxon>Pseudomonadati</taxon>
        <taxon>Thermodesulfobacteriota</taxon>
        <taxon>Desulfobacteria</taxon>
        <taxon>Desulfobacterales</taxon>
        <taxon>Desulfobacteraceae</taxon>
        <taxon>Desulfamplus</taxon>
    </lineage>
</organism>
<evidence type="ECO:0000313" key="3">
    <source>
        <dbReference type="Proteomes" id="UP000191931"/>
    </source>
</evidence>
<dbReference type="Gene3D" id="3.40.50.1010">
    <property type="entry name" value="5'-nuclease"/>
    <property type="match status" value="1"/>
</dbReference>
<gene>
    <name evidence="2" type="ORF">MTBBW1_90005</name>
</gene>
<dbReference type="PANTHER" id="PTHR36173:SF2">
    <property type="entry name" value="RIBONUCLEASE VAPC16"/>
    <property type="match status" value="1"/>
</dbReference>
<proteinExistence type="predicted"/>
<evidence type="ECO:0000259" key="1">
    <source>
        <dbReference type="Pfam" id="PF01850"/>
    </source>
</evidence>
<dbReference type="InterPro" id="IPR002716">
    <property type="entry name" value="PIN_dom"/>
</dbReference>
<dbReference type="SUPFAM" id="SSF88723">
    <property type="entry name" value="PIN domain-like"/>
    <property type="match status" value="1"/>
</dbReference>
<dbReference type="RefSeq" id="WP_080798640.1">
    <property type="nucleotide sequence ID" value="NZ_LT828540.1"/>
</dbReference>
<dbReference type="InterPro" id="IPR052919">
    <property type="entry name" value="TA_system_RNase"/>
</dbReference>